<keyword evidence="7 8" id="KW-0413">Isomerase</keyword>
<dbReference type="GO" id="GO:0005829">
    <property type="term" value="C:cytosol"/>
    <property type="evidence" value="ECO:0007669"/>
    <property type="project" value="TreeGrafter"/>
</dbReference>
<dbReference type="CDD" id="cd00311">
    <property type="entry name" value="TIM"/>
    <property type="match status" value="1"/>
</dbReference>
<feature type="binding site" evidence="8">
    <location>
        <position position="213"/>
    </location>
    <ligand>
        <name>substrate</name>
    </ligand>
</feature>
<dbReference type="UniPathway" id="UPA00109">
    <property type="reaction ID" value="UER00189"/>
</dbReference>
<organism evidence="10 11">
    <name type="scientific">Hydrogenovibrio marinus</name>
    <dbReference type="NCBI Taxonomy" id="28885"/>
    <lineage>
        <taxon>Bacteria</taxon>
        <taxon>Pseudomonadati</taxon>
        <taxon>Pseudomonadota</taxon>
        <taxon>Gammaproteobacteria</taxon>
        <taxon>Thiotrichales</taxon>
        <taxon>Piscirickettsiaceae</taxon>
        <taxon>Hydrogenovibrio</taxon>
    </lineage>
</organism>
<dbReference type="EMBL" id="JMIU01000001">
    <property type="protein sequence ID" value="KDN95491.1"/>
    <property type="molecule type" value="Genomic_DNA"/>
</dbReference>
<comment type="pathway">
    <text evidence="2">Carbohydrate metabolism; erythritol degradation.</text>
</comment>
<evidence type="ECO:0000256" key="9">
    <source>
        <dbReference type="RuleBase" id="RU363013"/>
    </source>
</evidence>
<dbReference type="RefSeq" id="WP_029909739.1">
    <property type="nucleotide sequence ID" value="NZ_AP020335.1"/>
</dbReference>
<dbReference type="GO" id="GO:0046166">
    <property type="term" value="P:glyceraldehyde-3-phosphate biosynthetic process"/>
    <property type="evidence" value="ECO:0007669"/>
    <property type="project" value="TreeGrafter"/>
</dbReference>
<feature type="binding site" evidence="8">
    <location>
        <begin position="234"/>
        <end position="235"/>
    </location>
    <ligand>
        <name>substrate</name>
    </ligand>
</feature>
<comment type="similarity">
    <text evidence="3 8 9">Belongs to the triosephosphate isomerase family.</text>
</comment>
<feature type="active site" description="Proton acceptor" evidence="8">
    <location>
        <position position="168"/>
    </location>
</feature>
<comment type="pathway">
    <text evidence="8 9">Carbohydrate biosynthesis; gluconeogenesis.</text>
</comment>
<comment type="subcellular location">
    <subcellularLocation>
        <location evidence="8 9">Cytoplasm</location>
    </subcellularLocation>
</comment>
<feature type="binding site" evidence="8">
    <location>
        <begin position="9"/>
        <end position="11"/>
    </location>
    <ligand>
        <name>substrate</name>
    </ligand>
</feature>
<sequence length="252" mass="26777">MRQMFVAGNWKMHGNKADIKSLITGLNAMSDRAGNAKVAICPPALYVDYVNRSLSASNIELGVQNIAEEPVQGAYTGEISADMVKDLGCQYVILGHSERRAIYKETDAEIANKVDTAIRSGLTPILCVGETLEEREAGQLEEVISTQINAVVAKVGINAFKNVVIAYEPVWAIGTGKTATAEQAQEVHAFIRNLLAGYDEGVASGIIIQYGGSVKPDNAKELFSQPDIDGGLIGGASLVAEDFMAICEAAGE</sequence>
<comment type="catalytic activity">
    <reaction evidence="8 9">
        <text>D-glyceraldehyde 3-phosphate = dihydroxyacetone phosphate</text>
        <dbReference type="Rhea" id="RHEA:18585"/>
        <dbReference type="ChEBI" id="CHEBI:57642"/>
        <dbReference type="ChEBI" id="CHEBI:59776"/>
        <dbReference type="EC" id="5.3.1.1"/>
    </reaction>
</comment>
<dbReference type="SUPFAM" id="SSF51351">
    <property type="entry name" value="Triosephosphate isomerase (TIM)"/>
    <property type="match status" value="1"/>
</dbReference>
<dbReference type="InterPro" id="IPR022896">
    <property type="entry name" value="TrioseP_Isoase_bac/euk"/>
</dbReference>
<dbReference type="InterPro" id="IPR000652">
    <property type="entry name" value="Triosephosphate_isomerase"/>
</dbReference>
<dbReference type="NCBIfam" id="TIGR00419">
    <property type="entry name" value="tim"/>
    <property type="match status" value="1"/>
</dbReference>
<name>A0A066ZYQ5_HYDMR</name>
<evidence type="ECO:0000256" key="2">
    <source>
        <dbReference type="ARBA" id="ARBA00004939"/>
    </source>
</evidence>
<evidence type="ECO:0000256" key="3">
    <source>
        <dbReference type="ARBA" id="ARBA00007422"/>
    </source>
</evidence>
<dbReference type="Proteomes" id="UP000027341">
    <property type="component" value="Unassembled WGS sequence"/>
</dbReference>
<dbReference type="HAMAP" id="MF_00147_B">
    <property type="entry name" value="TIM_B"/>
    <property type="match status" value="1"/>
</dbReference>
<dbReference type="STRING" id="28885.EI16_04105"/>
<dbReference type="GO" id="GO:0006096">
    <property type="term" value="P:glycolytic process"/>
    <property type="evidence" value="ECO:0007669"/>
    <property type="project" value="UniProtKB-UniRule"/>
</dbReference>
<evidence type="ECO:0000256" key="1">
    <source>
        <dbReference type="ARBA" id="ARBA00004680"/>
    </source>
</evidence>
<keyword evidence="11" id="KW-1185">Reference proteome</keyword>
<evidence type="ECO:0000256" key="6">
    <source>
        <dbReference type="ARBA" id="ARBA00023152"/>
    </source>
</evidence>
<comment type="function">
    <text evidence="8">Involved in the gluconeogenesis. Catalyzes stereospecifically the conversion of dihydroxyacetone phosphate (DHAP) to D-glyceraldehyde-3-phosphate (G3P).</text>
</comment>
<dbReference type="PROSITE" id="PS00171">
    <property type="entry name" value="TIM_1"/>
    <property type="match status" value="1"/>
</dbReference>
<protein>
    <recommendedName>
        <fullName evidence="8 9">Triosephosphate isomerase</fullName>
        <shortName evidence="8">TIM</shortName>
        <shortName evidence="8">TPI</shortName>
        <ecNumber evidence="8 9">5.3.1.1</ecNumber>
    </recommendedName>
    <alternativeName>
        <fullName evidence="8">Triose-phosphate isomerase</fullName>
    </alternativeName>
</protein>
<dbReference type="GO" id="GO:0019563">
    <property type="term" value="P:glycerol catabolic process"/>
    <property type="evidence" value="ECO:0007669"/>
    <property type="project" value="TreeGrafter"/>
</dbReference>
<dbReference type="PROSITE" id="PS51440">
    <property type="entry name" value="TIM_2"/>
    <property type="match status" value="1"/>
</dbReference>
<dbReference type="InterPro" id="IPR020861">
    <property type="entry name" value="Triosephosphate_isomerase_AS"/>
</dbReference>
<feature type="binding site" evidence="8">
    <location>
        <position position="174"/>
    </location>
    <ligand>
        <name>substrate</name>
    </ligand>
</feature>
<evidence type="ECO:0000313" key="11">
    <source>
        <dbReference type="Proteomes" id="UP000027341"/>
    </source>
</evidence>
<comment type="caution">
    <text evidence="10">The sequence shown here is derived from an EMBL/GenBank/DDBJ whole genome shotgun (WGS) entry which is preliminary data.</text>
</comment>
<dbReference type="GO" id="GO:0006094">
    <property type="term" value="P:gluconeogenesis"/>
    <property type="evidence" value="ECO:0007669"/>
    <property type="project" value="UniProtKB-UniRule"/>
</dbReference>
<reference evidence="10 11" key="1">
    <citation type="submission" date="2014-04" db="EMBL/GenBank/DDBJ databases">
        <title>Draft genome sequence of Hydrogenovibrio marinus MH-110, a model organism for aerobic H2 metabolism.</title>
        <authorList>
            <person name="Cha H.J."/>
            <person name="Jo B.H."/>
            <person name="Hwang B.H."/>
        </authorList>
    </citation>
    <scope>NUCLEOTIDE SEQUENCE [LARGE SCALE GENOMIC DNA]</scope>
    <source>
        <strain evidence="10 11">MH-110</strain>
    </source>
</reference>
<dbReference type="GO" id="GO:0004807">
    <property type="term" value="F:triose-phosphate isomerase activity"/>
    <property type="evidence" value="ECO:0007669"/>
    <property type="project" value="UniProtKB-UniRule"/>
</dbReference>
<evidence type="ECO:0000256" key="8">
    <source>
        <dbReference type="HAMAP-Rule" id="MF_00147"/>
    </source>
</evidence>
<dbReference type="PANTHER" id="PTHR21139">
    <property type="entry name" value="TRIOSEPHOSPHATE ISOMERASE"/>
    <property type="match status" value="1"/>
</dbReference>
<dbReference type="InterPro" id="IPR013785">
    <property type="entry name" value="Aldolase_TIM"/>
</dbReference>
<evidence type="ECO:0000313" key="10">
    <source>
        <dbReference type="EMBL" id="KDN95491.1"/>
    </source>
</evidence>
<feature type="active site" description="Electrophile" evidence="8">
    <location>
        <position position="96"/>
    </location>
</feature>
<dbReference type="Gene3D" id="3.20.20.70">
    <property type="entry name" value="Aldolase class I"/>
    <property type="match status" value="1"/>
</dbReference>
<dbReference type="PANTHER" id="PTHR21139:SF42">
    <property type="entry name" value="TRIOSEPHOSPHATE ISOMERASE"/>
    <property type="match status" value="1"/>
</dbReference>
<gene>
    <name evidence="8" type="primary">tpiA</name>
    <name evidence="10" type="ORF">EI16_04105</name>
</gene>
<keyword evidence="6 8" id="KW-0324">Glycolysis</keyword>
<comment type="subunit">
    <text evidence="8 9">Homodimer.</text>
</comment>
<dbReference type="EC" id="5.3.1.1" evidence="8 9"/>
<proteinExistence type="inferred from homology"/>
<dbReference type="FunFam" id="3.20.20.70:FF:000016">
    <property type="entry name" value="Triosephosphate isomerase"/>
    <property type="match status" value="1"/>
</dbReference>
<dbReference type="AlphaFoldDB" id="A0A066ZYQ5"/>
<dbReference type="InterPro" id="IPR035990">
    <property type="entry name" value="TIM_sf"/>
</dbReference>
<evidence type="ECO:0000256" key="7">
    <source>
        <dbReference type="ARBA" id="ARBA00023235"/>
    </source>
</evidence>
<comment type="pathway">
    <text evidence="1 8 9">Carbohydrate degradation; glycolysis; D-glyceraldehyde 3-phosphate from glycerone phosphate: step 1/1.</text>
</comment>
<accession>A0A066ZYQ5</accession>
<dbReference type="UniPathway" id="UPA00138"/>
<keyword evidence="4 8" id="KW-0312">Gluconeogenesis</keyword>
<dbReference type="Pfam" id="PF00121">
    <property type="entry name" value="TIM"/>
    <property type="match status" value="1"/>
</dbReference>
<evidence type="ECO:0000256" key="5">
    <source>
        <dbReference type="ARBA" id="ARBA00022490"/>
    </source>
</evidence>
<keyword evidence="5 8" id="KW-0963">Cytoplasm</keyword>
<evidence type="ECO:0000256" key="4">
    <source>
        <dbReference type="ARBA" id="ARBA00022432"/>
    </source>
</evidence>